<dbReference type="VEuPathDB" id="FungiDB:BO70DRAFT_358564"/>
<feature type="region of interest" description="Disordered" evidence="5">
    <location>
        <begin position="346"/>
        <end position="442"/>
    </location>
</feature>
<keyword evidence="3" id="KW-0862">Zinc</keyword>
<keyword evidence="2 4" id="KW-0863">Zinc-finger</keyword>
<evidence type="ECO:0000256" key="4">
    <source>
        <dbReference type="PROSITE-ProRule" id="PRU00452"/>
    </source>
</evidence>
<evidence type="ECO:0000256" key="5">
    <source>
        <dbReference type="SAM" id="MobiDB-lite"/>
    </source>
</evidence>
<feature type="region of interest" description="Disordered" evidence="5">
    <location>
        <begin position="300"/>
        <end position="329"/>
    </location>
</feature>
<sequence>MHTVPMLQVNQQLFNHWRVSLESFASGAGQLMNMSEVVESPRIRLMQSSLIDGDPVFLAIHQMYCLSSFAPSELRKLPGFGPEQDKGLAVVKQLLVDNRRLSGDFLKWCVHFPEPWHNLVGFIWWRNALEQIMNSLVLLARNWESFERLTVKRGLPPLVEEIIMTFSIRSHAWQYIIFLALYRRLPGVRETNLFSIFNKDVKYTDDRLDGPRPVSPERASTERNTILSMYHKALVPPSSDIHSQTPAPASAPLPATKPPPPPTVPSSMPYDARVSSHPAMARNASHPTVSHMPAQYAQISPSPVGTPVPMAFHSQLSGMHSTQSPHMPAHQLQALQQAHPAGNIRSALSRRTSSSASSPHQMVFPSQLASPHPAHDPMTPASSVPAPAPAPALAPPGQRRRGRPPRAQTQAQFQAQTQAQNQSQVQAQIQAQARAQNQAPRMATGWQTRQAPPAQAWPLLLPPPGPLPPPTRRPDPIRDGLHVAHLRGPINLMVEQGPSGDKEGELYHSLHSFAAAPVALGQYECSFHWTFDIPRKVFDRLPKATKGEDPYNPTRTLRHGHLLLRLRSVKADPEAQTVAEETWCTTETTWPSVMYVFLNDQEMFVRRRQHNGKDLPLELTEGIQEGRNTLTIHLIRSNAEMRDALYAMGIEIMSIFALDPGLAAARILPAEESQKQILKRMTPDADDEISIVSDDLAINLVDPFTARIFNRPARGRFCTHQECFDHETFIRTRASLSKRRVLKEDWWCPICKKDARPHTLIIDGFLVAVHESLNQSGQLDGARAISVKRDGSWTLKTDADSIPEPAVASGSGSTSQSPHISAPTSPTTSTTGKRKSTDRVPSAPPASQRPKFERIASDIGLGAEPMVITLD</sequence>
<dbReference type="GO" id="GO:0061665">
    <property type="term" value="F:SUMO ligase activity"/>
    <property type="evidence" value="ECO:0007669"/>
    <property type="project" value="TreeGrafter"/>
</dbReference>
<dbReference type="Proteomes" id="UP000247233">
    <property type="component" value="Unassembled WGS sequence"/>
</dbReference>
<dbReference type="GeneID" id="37064559"/>
<dbReference type="AlphaFoldDB" id="A0A317X0M7"/>
<dbReference type="OrthoDB" id="27975at2759"/>
<dbReference type="Gene3D" id="3.30.40.10">
    <property type="entry name" value="Zinc/RING finger domain, C3HC4 (zinc finger)"/>
    <property type="match status" value="1"/>
</dbReference>
<protein>
    <recommendedName>
        <fullName evidence="6">SP-RING-type domain-containing protein</fullName>
    </recommendedName>
</protein>
<evidence type="ECO:0000256" key="2">
    <source>
        <dbReference type="ARBA" id="ARBA00022771"/>
    </source>
</evidence>
<dbReference type="PANTHER" id="PTHR10782:SF4">
    <property type="entry name" value="TONALLI, ISOFORM E"/>
    <property type="match status" value="1"/>
</dbReference>
<gene>
    <name evidence="7" type="ORF">BO70DRAFT_358564</name>
</gene>
<dbReference type="STRING" id="1448321.A0A317X0M7"/>
<name>A0A317X0M7_9EURO</name>
<feature type="region of interest" description="Disordered" evidence="5">
    <location>
        <begin position="237"/>
        <end position="269"/>
    </location>
</feature>
<feature type="compositionally biased region" description="Pro residues" evidence="5">
    <location>
        <begin position="249"/>
        <end position="264"/>
    </location>
</feature>
<proteinExistence type="predicted"/>
<feature type="compositionally biased region" description="Low complexity" evidence="5">
    <location>
        <begin position="346"/>
        <end position="358"/>
    </location>
</feature>
<reference evidence="7 8" key="1">
    <citation type="submission" date="2016-12" db="EMBL/GenBank/DDBJ databases">
        <title>The genomes of Aspergillus section Nigri reveals drivers in fungal speciation.</title>
        <authorList>
            <consortium name="DOE Joint Genome Institute"/>
            <person name="Vesth T.C."/>
            <person name="Nybo J."/>
            <person name="Theobald S."/>
            <person name="Brandl J."/>
            <person name="Frisvad J.C."/>
            <person name="Nielsen K.F."/>
            <person name="Lyhne E.K."/>
            <person name="Kogle M.E."/>
            <person name="Kuo A."/>
            <person name="Riley R."/>
            <person name="Clum A."/>
            <person name="Nolan M."/>
            <person name="Lipzen A."/>
            <person name="Salamov A."/>
            <person name="Henrissat B."/>
            <person name="Wiebenga A."/>
            <person name="De Vries R.P."/>
            <person name="Grigoriev I.V."/>
            <person name="Mortensen U.H."/>
            <person name="Andersen M.R."/>
            <person name="Baker S.E."/>
        </authorList>
    </citation>
    <scope>NUCLEOTIDE SEQUENCE [LARGE SCALE GENOMIC DNA]</scope>
    <source>
        <strain evidence="7 8">CBS 117.55</strain>
    </source>
</reference>
<comment type="caution">
    <text evidence="7">The sequence shown here is derived from an EMBL/GenBank/DDBJ whole genome shotgun (WGS) entry which is preliminary data.</text>
</comment>
<dbReference type="PROSITE" id="PS51044">
    <property type="entry name" value="ZF_SP_RING"/>
    <property type="match status" value="1"/>
</dbReference>
<feature type="compositionally biased region" description="Polar residues" evidence="5">
    <location>
        <begin position="314"/>
        <end position="325"/>
    </location>
</feature>
<feature type="domain" description="SP-RING-type" evidence="6">
    <location>
        <begin position="685"/>
        <end position="775"/>
    </location>
</feature>
<evidence type="ECO:0000313" key="8">
    <source>
        <dbReference type="Proteomes" id="UP000247233"/>
    </source>
</evidence>
<dbReference type="Pfam" id="PF25527">
    <property type="entry name" value="GBD-like_ZMIZ1_ZMIZ2"/>
    <property type="match status" value="1"/>
</dbReference>
<keyword evidence="8" id="KW-1185">Reference proteome</keyword>
<dbReference type="EMBL" id="MSFL01000002">
    <property type="protein sequence ID" value="PWY91132.1"/>
    <property type="molecule type" value="Genomic_DNA"/>
</dbReference>
<feature type="compositionally biased region" description="Low complexity" evidence="5">
    <location>
        <begin position="405"/>
        <end position="439"/>
    </location>
</feature>
<dbReference type="GO" id="GO:0000785">
    <property type="term" value="C:chromatin"/>
    <property type="evidence" value="ECO:0007669"/>
    <property type="project" value="TreeGrafter"/>
</dbReference>
<keyword evidence="1" id="KW-0479">Metal-binding</keyword>
<dbReference type="RefSeq" id="XP_025403575.1">
    <property type="nucleotide sequence ID" value="XM_025542322.1"/>
</dbReference>
<dbReference type="GO" id="GO:0008270">
    <property type="term" value="F:zinc ion binding"/>
    <property type="evidence" value="ECO:0007669"/>
    <property type="project" value="UniProtKB-KW"/>
</dbReference>
<dbReference type="GO" id="GO:0016925">
    <property type="term" value="P:protein sumoylation"/>
    <property type="evidence" value="ECO:0007669"/>
    <property type="project" value="TreeGrafter"/>
</dbReference>
<accession>A0A317X0M7</accession>
<dbReference type="Pfam" id="PF02891">
    <property type="entry name" value="zf-MIZ"/>
    <property type="match status" value="1"/>
</dbReference>
<dbReference type="InterPro" id="IPR004181">
    <property type="entry name" value="Znf_MIZ"/>
</dbReference>
<organism evidence="7 8">
    <name type="scientific">Aspergillus heteromorphus CBS 117.55</name>
    <dbReference type="NCBI Taxonomy" id="1448321"/>
    <lineage>
        <taxon>Eukaryota</taxon>
        <taxon>Fungi</taxon>
        <taxon>Dikarya</taxon>
        <taxon>Ascomycota</taxon>
        <taxon>Pezizomycotina</taxon>
        <taxon>Eurotiomycetes</taxon>
        <taxon>Eurotiomycetidae</taxon>
        <taxon>Eurotiales</taxon>
        <taxon>Aspergillaceae</taxon>
        <taxon>Aspergillus</taxon>
        <taxon>Aspergillus subgen. Circumdati</taxon>
    </lineage>
</organism>
<dbReference type="InterPro" id="IPR057847">
    <property type="entry name" value="ZMIZ1/ZMIZ2_GBD-like"/>
</dbReference>
<evidence type="ECO:0000256" key="1">
    <source>
        <dbReference type="ARBA" id="ARBA00022723"/>
    </source>
</evidence>
<dbReference type="InterPro" id="IPR013083">
    <property type="entry name" value="Znf_RING/FYVE/PHD"/>
</dbReference>
<evidence type="ECO:0000259" key="6">
    <source>
        <dbReference type="PROSITE" id="PS51044"/>
    </source>
</evidence>
<evidence type="ECO:0000256" key="3">
    <source>
        <dbReference type="ARBA" id="ARBA00022833"/>
    </source>
</evidence>
<dbReference type="PANTHER" id="PTHR10782">
    <property type="entry name" value="ZINC FINGER MIZ DOMAIN-CONTAINING PROTEIN"/>
    <property type="match status" value="1"/>
</dbReference>
<feature type="compositionally biased region" description="Polar residues" evidence="5">
    <location>
        <begin position="810"/>
        <end position="819"/>
    </location>
</feature>
<evidence type="ECO:0000313" key="7">
    <source>
        <dbReference type="EMBL" id="PWY91132.1"/>
    </source>
</evidence>
<feature type="region of interest" description="Disordered" evidence="5">
    <location>
        <begin position="795"/>
        <end position="858"/>
    </location>
</feature>